<feature type="transmembrane region" description="Helical" evidence="7">
    <location>
        <begin position="415"/>
        <end position="437"/>
    </location>
</feature>
<dbReference type="Gene3D" id="3.30.200.20">
    <property type="entry name" value="Phosphorylase Kinase, domain 1"/>
    <property type="match status" value="1"/>
</dbReference>
<feature type="transmembrane region" description="Helical" evidence="7">
    <location>
        <begin position="501"/>
        <end position="520"/>
    </location>
</feature>
<gene>
    <name evidence="9" type="ORF">LG943_06855</name>
</gene>
<evidence type="ECO:0000313" key="9">
    <source>
        <dbReference type="EMBL" id="MDA0564046.1"/>
    </source>
</evidence>
<dbReference type="Pfam" id="PF14219">
    <property type="entry name" value="DUF4328"/>
    <property type="match status" value="1"/>
</dbReference>
<keyword evidence="3 9" id="KW-0418">Kinase</keyword>
<feature type="compositionally biased region" description="Pro residues" evidence="6">
    <location>
        <begin position="330"/>
        <end position="346"/>
    </location>
</feature>
<dbReference type="PANTHER" id="PTHR43289:SF34">
    <property type="entry name" value="SERINE_THREONINE-PROTEIN KINASE YBDM-RELATED"/>
    <property type="match status" value="1"/>
</dbReference>
<keyword evidence="7" id="KW-0472">Membrane</keyword>
<accession>A0A9X3NL40</accession>
<evidence type="ECO:0000256" key="4">
    <source>
        <dbReference type="ARBA" id="ARBA00022840"/>
    </source>
</evidence>
<dbReference type="Pfam" id="PF00069">
    <property type="entry name" value="Pkinase"/>
    <property type="match status" value="1"/>
</dbReference>
<proteinExistence type="predicted"/>
<comment type="caution">
    <text evidence="9">The sequence shown here is derived from an EMBL/GenBank/DDBJ whole genome shotgun (WGS) entry which is preliminary data.</text>
</comment>
<dbReference type="GO" id="GO:0004674">
    <property type="term" value="F:protein serine/threonine kinase activity"/>
    <property type="evidence" value="ECO:0007669"/>
    <property type="project" value="TreeGrafter"/>
</dbReference>
<dbReference type="EMBL" id="JAJAQC010000008">
    <property type="protein sequence ID" value="MDA0564046.1"/>
    <property type="molecule type" value="Genomic_DNA"/>
</dbReference>
<keyword evidence="7" id="KW-0812">Transmembrane</keyword>
<dbReference type="InterPro" id="IPR017441">
    <property type="entry name" value="Protein_kinase_ATP_BS"/>
</dbReference>
<dbReference type="PROSITE" id="PS00108">
    <property type="entry name" value="PROTEIN_KINASE_ST"/>
    <property type="match status" value="1"/>
</dbReference>
<dbReference type="Proteomes" id="UP001140076">
    <property type="component" value="Unassembled WGS sequence"/>
</dbReference>
<evidence type="ECO:0000256" key="2">
    <source>
        <dbReference type="ARBA" id="ARBA00022741"/>
    </source>
</evidence>
<keyword evidence="4 5" id="KW-0067">ATP-binding</keyword>
<name>A0A9X3NL40_9ACTN</name>
<dbReference type="PROSITE" id="PS50011">
    <property type="entry name" value="PROTEIN_KINASE_DOM"/>
    <property type="match status" value="1"/>
</dbReference>
<dbReference type="CDD" id="cd14014">
    <property type="entry name" value="STKc_PknB_like"/>
    <property type="match status" value="1"/>
</dbReference>
<dbReference type="AlphaFoldDB" id="A0A9X3NL40"/>
<dbReference type="Gene3D" id="1.10.510.10">
    <property type="entry name" value="Transferase(Phosphotransferase) domain 1"/>
    <property type="match status" value="1"/>
</dbReference>
<keyword evidence="2 5" id="KW-0547">Nucleotide-binding</keyword>
<feature type="domain" description="Protein kinase" evidence="8">
    <location>
        <begin position="16"/>
        <end position="266"/>
    </location>
</feature>
<dbReference type="InterPro" id="IPR000719">
    <property type="entry name" value="Prot_kinase_dom"/>
</dbReference>
<feature type="transmembrane region" description="Helical" evidence="7">
    <location>
        <begin position="372"/>
        <end position="395"/>
    </location>
</feature>
<evidence type="ECO:0000256" key="3">
    <source>
        <dbReference type="ARBA" id="ARBA00022777"/>
    </source>
</evidence>
<keyword evidence="7" id="KW-1133">Transmembrane helix</keyword>
<evidence type="ECO:0000259" key="8">
    <source>
        <dbReference type="PROSITE" id="PS50011"/>
    </source>
</evidence>
<evidence type="ECO:0000256" key="6">
    <source>
        <dbReference type="SAM" id="MobiDB-lite"/>
    </source>
</evidence>
<feature type="transmembrane region" description="Helical" evidence="7">
    <location>
        <begin position="532"/>
        <end position="554"/>
    </location>
</feature>
<dbReference type="SUPFAM" id="SSF56112">
    <property type="entry name" value="Protein kinase-like (PK-like)"/>
    <property type="match status" value="1"/>
</dbReference>
<reference evidence="9" key="1">
    <citation type="submission" date="2021-10" db="EMBL/GenBank/DDBJ databases">
        <title>Streptomonospora sp. nov., isolated from mangrove soil.</title>
        <authorList>
            <person name="Chen X."/>
            <person name="Ge X."/>
            <person name="Liu W."/>
        </authorList>
    </citation>
    <scope>NUCLEOTIDE SEQUENCE</scope>
    <source>
        <strain evidence="9">S1-112</strain>
    </source>
</reference>
<evidence type="ECO:0000256" key="1">
    <source>
        <dbReference type="ARBA" id="ARBA00022679"/>
    </source>
</evidence>
<dbReference type="SMART" id="SM00220">
    <property type="entry name" value="S_TKc"/>
    <property type="match status" value="1"/>
</dbReference>
<evidence type="ECO:0000256" key="7">
    <source>
        <dbReference type="SAM" id="Phobius"/>
    </source>
</evidence>
<dbReference type="InterPro" id="IPR011009">
    <property type="entry name" value="Kinase-like_dom_sf"/>
</dbReference>
<dbReference type="InterPro" id="IPR025565">
    <property type="entry name" value="DUF4328"/>
</dbReference>
<feature type="binding site" evidence="5">
    <location>
        <position position="44"/>
    </location>
    <ligand>
        <name>ATP</name>
        <dbReference type="ChEBI" id="CHEBI:30616"/>
    </ligand>
</feature>
<dbReference type="RefSeq" id="WP_270071329.1">
    <property type="nucleotide sequence ID" value="NZ_JAJAQC010000008.1"/>
</dbReference>
<sequence>MPHSLHTGDPTRIGPYRLHARLGGGGMGQVYLGRSPGGRLVAIKVVRPELADDAHFRHRFAAEIDAARKVGGFYTAPVVDADPHGTPPWLATAYIPGPSLHQAVTDHGPLPVASVAVLGAGLAEGLAAVHDCGLVHRDLKPGNVILAEDGPRLIDFGIARALDATSHTHSAAVLGTAAFMSPEQARAEAVGTGSDVFSLGCVLAFAATGRSPFGHGPAHAVAYRVVHADPDLSGVPDALSGLVAACLAKDPAARPDLARILDHLTALTAAGDAPADARWLPETLTEVIAQRRTLALTAVQAPAGERHPGGGGGGDADAGSDGRGDGGRPAPAPPQGPHPAAPPHGTHPPLLANERRLARGRPPLYPASGYQIAVYVALTLFTLCSAVTVVAQLLLLDHVLGLDPNDGYYDLGDGYLSLLTVHALSGAGVIACWLAWFARARGVAERIAPGRLRYSPAMAVYGWFIPAANLYLPKQIANDVWHASSPPGHGGAMAPAGILHAWWVMWLITFAGWPLFWWPWTEFLPYYGPDPWFWGNMALQVLVLPAAIVTALYVRRLSAMQAARLTG</sequence>
<keyword evidence="1" id="KW-0808">Transferase</keyword>
<dbReference type="GO" id="GO:0005524">
    <property type="term" value="F:ATP binding"/>
    <property type="evidence" value="ECO:0007669"/>
    <property type="project" value="UniProtKB-UniRule"/>
</dbReference>
<feature type="region of interest" description="Disordered" evidence="6">
    <location>
        <begin position="299"/>
        <end position="351"/>
    </location>
</feature>
<keyword evidence="10" id="KW-1185">Reference proteome</keyword>
<dbReference type="PROSITE" id="PS00107">
    <property type="entry name" value="PROTEIN_KINASE_ATP"/>
    <property type="match status" value="1"/>
</dbReference>
<evidence type="ECO:0000313" key="10">
    <source>
        <dbReference type="Proteomes" id="UP001140076"/>
    </source>
</evidence>
<dbReference type="InterPro" id="IPR008271">
    <property type="entry name" value="Ser/Thr_kinase_AS"/>
</dbReference>
<protein>
    <submittedName>
        <fullName evidence="9">Protein kinase</fullName>
    </submittedName>
</protein>
<evidence type="ECO:0000256" key="5">
    <source>
        <dbReference type="PROSITE-ProRule" id="PRU10141"/>
    </source>
</evidence>
<organism evidence="9 10">
    <name type="scientific">Streptomonospora mangrovi</name>
    <dbReference type="NCBI Taxonomy" id="2883123"/>
    <lineage>
        <taxon>Bacteria</taxon>
        <taxon>Bacillati</taxon>
        <taxon>Actinomycetota</taxon>
        <taxon>Actinomycetes</taxon>
        <taxon>Streptosporangiales</taxon>
        <taxon>Nocardiopsidaceae</taxon>
        <taxon>Streptomonospora</taxon>
    </lineage>
</organism>
<dbReference type="PANTHER" id="PTHR43289">
    <property type="entry name" value="MITOGEN-ACTIVATED PROTEIN KINASE KINASE KINASE 20-RELATED"/>
    <property type="match status" value="1"/>
</dbReference>